<name>A0A6M3XDN3_9ZZZZ</name>
<sequence>MKLELSEEEIRVILLWNLSCEDHSLEHWREFCLSCPVKDKCNKLKNKLFEGKKNE</sequence>
<proteinExistence type="predicted"/>
<reference evidence="1" key="1">
    <citation type="submission" date="2020-03" db="EMBL/GenBank/DDBJ databases">
        <title>The deep terrestrial virosphere.</title>
        <authorList>
            <person name="Holmfeldt K."/>
            <person name="Nilsson E."/>
            <person name="Simone D."/>
            <person name="Lopez-Fernandez M."/>
            <person name="Wu X."/>
            <person name="de Brujin I."/>
            <person name="Lundin D."/>
            <person name="Andersson A."/>
            <person name="Bertilsson S."/>
            <person name="Dopson M."/>
        </authorList>
    </citation>
    <scope>NUCLEOTIDE SEQUENCE</scope>
    <source>
        <strain evidence="1">TM448B00540</strain>
    </source>
</reference>
<organism evidence="1">
    <name type="scientific">viral metagenome</name>
    <dbReference type="NCBI Taxonomy" id="1070528"/>
    <lineage>
        <taxon>unclassified sequences</taxon>
        <taxon>metagenomes</taxon>
        <taxon>organismal metagenomes</taxon>
    </lineage>
</organism>
<dbReference type="AlphaFoldDB" id="A0A6M3XDN3"/>
<protein>
    <submittedName>
        <fullName evidence="1">Uncharacterized protein</fullName>
    </submittedName>
</protein>
<evidence type="ECO:0000313" key="1">
    <source>
        <dbReference type="EMBL" id="QJH95828.1"/>
    </source>
</evidence>
<accession>A0A6M3XDN3</accession>
<dbReference type="EMBL" id="MT144630">
    <property type="protein sequence ID" value="QJH95828.1"/>
    <property type="molecule type" value="Genomic_DNA"/>
</dbReference>
<gene>
    <name evidence="1" type="ORF">TM448B00540_0018</name>
</gene>